<feature type="domain" description="Brix" evidence="2">
    <location>
        <begin position="109"/>
        <end position="275"/>
    </location>
</feature>
<proteinExistence type="predicted"/>
<gene>
    <name evidence="3" type="ORF">NQ315_003984</name>
</gene>
<evidence type="ECO:0000313" key="3">
    <source>
        <dbReference type="EMBL" id="KAJ8910018.1"/>
    </source>
</evidence>
<dbReference type="EMBL" id="JANEYG010000371">
    <property type="protein sequence ID" value="KAJ8910018.1"/>
    <property type="molecule type" value="Genomic_DNA"/>
</dbReference>
<dbReference type="PANTHER" id="PTHR22734">
    <property type="entry name" value="U3 SMALL NUCLEOLAR RIBONUCLEOPROTEIN PROTEIN IMP4"/>
    <property type="match status" value="1"/>
</dbReference>
<sequence>MGRRTYNKRMESENIKPEDIKPSTSGSVLFPSESKFSHIKNKQVRIQKFQKVKRETKKEHPKRTPHTIESLREKDETVITDINSEENELVRDDIEYDELSSYYKQSYEPKVLITYSDNPMKKTRIFGRELTRIIPNSVSLYRNRSVINENRKEPDGLLLIHLPNGPTAHFKVSNVRITTELRKSHKEITTHRPEVVLNNFSTRLGLTVGRMLGAIFHYDPEFVGQRAVTFHNQRDFIFFRHYRYGFDSDGKRARLKELGPRFTLKLRSLQKSKYGQYEWIMEGRRHTMETSRRKFFL</sequence>
<dbReference type="GO" id="GO:0005730">
    <property type="term" value="C:nucleolus"/>
    <property type="evidence" value="ECO:0007669"/>
    <property type="project" value="TreeGrafter"/>
</dbReference>
<dbReference type="Pfam" id="PF04427">
    <property type="entry name" value="Brix"/>
    <property type="match status" value="1"/>
</dbReference>
<name>A0AAV8V767_9CUCU</name>
<keyword evidence="4" id="KW-1185">Reference proteome</keyword>
<dbReference type="Gene3D" id="3.40.50.10480">
    <property type="entry name" value="Probable brix-domain ribosomal biogenesis protein"/>
    <property type="match status" value="1"/>
</dbReference>
<organism evidence="3 4">
    <name type="scientific">Exocentrus adspersus</name>
    <dbReference type="NCBI Taxonomy" id="1586481"/>
    <lineage>
        <taxon>Eukaryota</taxon>
        <taxon>Metazoa</taxon>
        <taxon>Ecdysozoa</taxon>
        <taxon>Arthropoda</taxon>
        <taxon>Hexapoda</taxon>
        <taxon>Insecta</taxon>
        <taxon>Pterygota</taxon>
        <taxon>Neoptera</taxon>
        <taxon>Endopterygota</taxon>
        <taxon>Coleoptera</taxon>
        <taxon>Polyphaga</taxon>
        <taxon>Cucujiformia</taxon>
        <taxon>Chrysomeloidea</taxon>
        <taxon>Cerambycidae</taxon>
        <taxon>Lamiinae</taxon>
        <taxon>Acanthocinini</taxon>
        <taxon>Exocentrus</taxon>
    </lineage>
</organism>
<dbReference type="InterPro" id="IPR007109">
    <property type="entry name" value="Brix"/>
</dbReference>
<evidence type="ECO:0000256" key="1">
    <source>
        <dbReference type="SAM" id="MobiDB-lite"/>
    </source>
</evidence>
<accession>A0AAV8V767</accession>
<dbReference type="AlphaFoldDB" id="A0AAV8V767"/>
<dbReference type="InterPro" id="IPR044281">
    <property type="entry name" value="IMP4/RPF1"/>
</dbReference>
<dbReference type="Proteomes" id="UP001159042">
    <property type="component" value="Unassembled WGS sequence"/>
</dbReference>
<feature type="region of interest" description="Disordered" evidence="1">
    <location>
        <begin position="1"/>
        <end position="27"/>
    </location>
</feature>
<feature type="compositionally biased region" description="Basic and acidic residues" evidence="1">
    <location>
        <begin position="8"/>
        <end position="21"/>
    </location>
</feature>
<dbReference type="GO" id="GO:0042134">
    <property type="term" value="F:rRNA primary transcript binding"/>
    <property type="evidence" value="ECO:0007669"/>
    <property type="project" value="InterPro"/>
</dbReference>
<evidence type="ECO:0000259" key="2">
    <source>
        <dbReference type="PROSITE" id="PS50833"/>
    </source>
</evidence>
<dbReference type="GO" id="GO:0000460">
    <property type="term" value="P:maturation of 5.8S rRNA"/>
    <property type="evidence" value="ECO:0007669"/>
    <property type="project" value="TreeGrafter"/>
</dbReference>
<dbReference type="SMART" id="SM00879">
    <property type="entry name" value="Brix"/>
    <property type="match status" value="1"/>
</dbReference>
<comment type="caution">
    <text evidence="3">The sequence shown here is derived from an EMBL/GenBank/DDBJ whole genome shotgun (WGS) entry which is preliminary data.</text>
</comment>
<dbReference type="PANTHER" id="PTHR22734:SF3">
    <property type="entry name" value="RIBOSOME PRODUCTION FACTOR 1"/>
    <property type="match status" value="1"/>
</dbReference>
<dbReference type="PROSITE" id="PS50833">
    <property type="entry name" value="BRIX"/>
    <property type="match status" value="1"/>
</dbReference>
<reference evidence="3 4" key="1">
    <citation type="journal article" date="2023" name="Insect Mol. Biol.">
        <title>Genome sequencing provides insights into the evolution of gene families encoding plant cell wall-degrading enzymes in longhorned beetles.</title>
        <authorList>
            <person name="Shin N.R."/>
            <person name="Okamura Y."/>
            <person name="Kirsch R."/>
            <person name="Pauchet Y."/>
        </authorList>
    </citation>
    <scope>NUCLEOTIDE SEQUENCE [LARGE SCALE GENOMIC DNA]</scope>
    <source>
        <strain evidence="3">EAD_L_NR</strain>
    </source>
</reference>
<evidence type="ECO:0000313" key="4">
    <source>
        <dbReference type="Proteomes" id="UP001159042"/>
    </source>
</evidence>
<dbReference type="SUPFAM" id="SSF52954">
    <property type="entry name" value="Class II aaRS ABD-related"/>
    <property type="match status" value="1"/>
</dbReference>
<dbReference type="GO" id="GO:0000470">
    <property type="term" value="P:maturation of LSU-rRNA"/>
    <property type="evidence" value="ECO:0007669"/>
    <property type="project" value="TreeGrafter"/>
</dbReference>
<dbReference type="GO" id="GO:0030687">
    <property type="term" value="C:preribosome, large subunit precursor"/>
    <property type="evidence" value="ECO:0007669"/>
    <property type="project" value="TreeGrafter"/>
</dbReference>
<protein>
    <recommendedName>
        <fullName evidence="2">Brix domain-containing protein</fullName>
    </recommendedName>
</protein>